<dbReference type="AlphaFoldDB" id="A0A2M8IZD6"/>
<gene>
    <name evidence="9" type="ORF">CVM52_14945</name>
</gene>
<feature type="domain" description="Signal transduction histidine kinase HWE region" evidence="8">
    <location>
        <begin position="172"/>
        <end position="259"/>
    </location>
</feature>
<dbReference type="PANTHER" id="PTHR43102:SF2">
    <property type="entry name" value="GAF DOMAIN-CONTAINING PROTEIN"/>
    <property type="match status" value="1"/>
</dbReference>
<dbReference type="EC" id="2.7.13.3" evidence="2"/>
<proteinExistence type="predicted"/>
<dbReference type="InterPro" id="IPR003018">
    <property type="entry name" value="GAF"/>
</dbReference>
<dbReference type="GO" id="GO:0005524">
    <property type="term" value="F:ATP binding"/>
    <property type="evidence" value="ECO:0007669"/>
    <property type="project" value="UniProtKB-KW"/>
</dbReference>
<dbReference type="Gene3D" id="3.30.565.10">
    <property type="entry name" value="Histidine kinase-like ATPase, C-terminal domain"/>
    <property type="match status" value="1"/>
</dbReference>
<dbReference type="PANTHER" id="PTHR43102">
    <property type="entry name" value="SLR1143 PROTEIN"/>
    <property type="match status" value="1"/>
</dbReference>
<dbReference type="Gene3D" id="3.30.450.20">
    <property type="entry name" value="PAS domain"/>
    <property type="match status" value="1"/>
</dbReference>
<evidence type="ECO:0000313" key="10">
    <source>
        <dbReference type="Proteomes" id="UP000231553"/>
    </source>
</evidence>
<evidence type="ECO:0000256" key="2">
    <source>
        <dbReference type="ARBA" id="ARBA00012438"/>
    </source>
</evidence>
<evidence type="ECO:0000259" key="8">
    <source>
        <dbReference type="SMART" id="SM00911"/>
    </source>
</evidence>
<protein>
    <recommendedName>
        <fullName evidence="2">histidine kinase</fullName>
        <ecNumber evidence="2">2.7.13.3</ecNumber>
    </recommendedName>
</protein>
<reference evidence="9 10" key="1">
    <citation type="journal article" date="2018" name="Int. J. Syst. Evol. Microbiol.">
        <title>Pseudooceanicola lipolyticus sp. nov., a marine alphaproteobacterium, reclassification of Oceanicola flagellatus as Pseudooceanicola flagellatus comb. nov. and emended description of the genus Pseudooceanicola.</title>
        <authorList>
            <person name="Huang M.-M."/>
            <person name="Guo L.-L."/>
            <person name="Wu Y.-H."/>
            <person name="Lai Q.-L."/>
            <person name="Shao Z.-Z."/>
            <person name="Wang C.-S."/>
            <person name="Wu M."/>
            <person name="Xu X.-W."/>
        </authorList>
    </citation>
    <scope>NUCLEOTIDE SEQUENCE [LARGE SCALE GENOMIC DNA]</scope>
    <source>
        <strain evidence="9 10">157</strain>
    </source>
</reference>
<dbReference type="GO" id="GO:0004673">
    <property type="term" value="F:protein histidine kinase activity"/>
    <property type="evidence" value="ECO:0007669"/>
    <property type="project" value="UniProtKB-EC"/>
</dbReference>
<evidence type="ECO:0000256" key="1">
    <source>
        <dbReference type="ARBA" id="ARBA00000085"/>
    </source>
</evidence>
<evidence type="ECO:0000256" key="5">
    <source>
        <dbReference type="ARBA" id="ARBA00022741"/>
    </source>
</evidence>
<organism evidence="9 10">
    <name type="scientific">Pseudooceanicola lipolyticus</name>
    <dbReference type="NCBI Taxonomy" id="2029104"/>
    <lineage>
        <taxon>Bacteria</taxon>
        <taxon>Pseudomonadati</taxon>
        <taxon>Pseudomonadota</taxon>
        <taxon>Alphaproteobacteria</taxon>
        <taxon>Rhodobacterales</taxon>
        <taxon>Paracoccaceae</taxon>
        <taxon>Pseudooceanicola</taxon>
    </lineage>
</organism>
<dbReference type="InterPro" id="IPR029016">
    <property type="entry name" value="GAF-like_dom_sf"/>
</dbReference>
<evidence type="ECO:0000313" key="9">
    <source>
        <dbReference type="EMBL" id="PJE35868.1"/>
    </source>
</evidence>
<dbReference type="SUPFAM" id="SSF55781">
    <property type="entry name" value="GAF domain-like"/>
    <property type="match status" value="1"/>
</dbReference>
<comment type="catalytic activity">
    <reaction evidence="1">
        <text>ATP + protein L-histidine = ADP + protein N-phospho-L-histidine.</text>
        <dbReference type="EC" id="2.7.13.3"/>
    </reaction>
</comment>
<dbReference type="Proteomes" id="UP000231553">
    <property type="component" value="Unassembled WGS sequence"/>
</dbReference>
<dbReference type="InterPro" id="IPR036890">
    <property type="entry name" value="HATPase_C_sf"/>
</dbReference>
<sequence length="369" mass="40316">MEAAKHPRQSERLKDLYALDILDTEREAEFDEVVELAAEICGTAISVVNLIDSERQWFKAEVGLGVRETPLATSLCSHVILEEDFVEIEDTLLDPRMVDNPLCCAEPGLRFYAGALLRSENGLPLGTLCVLDYEPRKLNDLQRKSLKVLAGQVMARFNLRAALRSAEVMRQEVDHRVKNSLQLVAALARISARATDDENSRASIEDMERRISTIARVHEQFYQSGKGVGIALRAYIENLAADLQTLAPEGVVIETDIEDVEIGSSEAGSIGLLINEFISNSYKYAFPDGREGLISICGKLMDDGRVALGIADNGVGFGDEIKSSKGLGMKIAETACMQLDCNLDMKTSETGVSASINFRTLNGPSGRTG</sequence>
<dbReference type="Pfam" id="PF07568">
    <property type="entry name" value="HisKA_2"/>
    <property type="match status" value="1"/>
</dbReference>
<dbReference type="OrthoDB" id="9816309at2"/>
<dbReference type="InterPro" id="IPR011102">
    <property type="entry name" value="Sig_transdc_His_kinase_HWE"/>
</dbReference>
<dbReference type="SUPFAM" id="SSF55874">
    <property type="entry name" value="ATPase domain of HSP90 chaperone/DNA topoisomerase II/histidine kinase"/>
    <property type="match status" value="1"/>
</dbReference>
<comment type="caution">
    <text evidence="9">The sequence shown here is derived from an EMBL/GenBank/DDBJ whole genome shotgun (WGS) entry which is preliminary data.</text>
</comment>
<keyword evidence="6 9" id="KW-0418">Kinase</keyword>
<dbReference type="RefSeq" id="WP_100163289.1">
    <property type="nucleotide sequence ID" value="NZ_PGTB01000067.1"/>
</dbReference>
<name>A0A2M8IZD6_9RHOB</name>
<keyword evidence="4" id="KW-0808">Transferase</keyword>
<dbReference type="Pfam" id="PF01590">
    <property type="entry name" value="GAF"/>
    <property type="match status" value="1"/>
</dbReference>
<evidence type="ECO:0000256" key="4">
    <source>
        <dbReference type="ARBA" id="ARBA00022679"/>
    </source>
</evidence>
<dbReference type="InterPro" id="IPR011495">
    <property type="entry name" value="Sig_transdc_His_kin_sub2_dim/P"/>
</dbReference>
<dbReference type="Gene3D" id="3.30.450.40">
    <property type="match status" value="1"/>
</dbReference>
<evidence type="ECO:0000256" key="6">
    <source>
        <dbReference type="ARBA" id="ARBA00022777"/>
    </source>
</evidence>
<keyword evidence="3" id="KW-0597">Phosphoprotein</keyword>
<keyword evidence="7" id="KW-0067">ATP-binding</keyword>
<evidence type="ECO:0000256" key="3">
    <source>
        <dbReference type="ARBA" id="ARBA00022553"/>
    </source>
</evidence>
<evidence type="ECO:0000256" key="7">
    <source>
        <dbReference type="ARBA" id="ARBA00022840"/>
    </source>
</evidence>
<keyword evidence="5" id="KW-0547">Nucleotide-binding</keyword>
<keyword evidence="10" id="KW-1185">Reference proteome</keyword>
<dbReference type="EMBL" id="PGTB01000067">
    <property type="protein sequence ID" value="PJE35868.1"/>
    <property type="molecule type" value="Genomic_DNA"/>
</dbReference>
<accession>A0A2M8IZD6</accession>
<dbReference type="SMART" id="SM00911">
    <property type="entry name" value="HWE_HK"/>
    <property type="match status" value="1"/>
</dbReference>